<gene>
    <name evidence="9" type="ORF">PSFLO_02503</name>
</gene>
<dbReference type="InterPro" id="IPR000795">
    <property type="entry name" value="T_Tr_GTP-bd_dom"/>
</dbReference>
<keyword evidence="5" id="KW-0342">GTP-binding</keyword>
<dbReference type="CDD" id="cd03692">
    <property type="entry name" value="mtIF2_IVc"/>
    <property type="match status" value="1"/>
</dbReference>
<evidence type="ECO:0000313" key="10">
    <source>
        <dbReference type="Proteomes" id="UP000323386"/>
    </source>
</evidence>
<dbReference type="CDD" id="cd03702">
    <property type="entry name" value="IF2_mtIF2_II"/>
    <property type="match status" value="1"/>
</dbReference>
<feature type="domain" description="Tr-type G" evidence="8">
    <location>
        <begin position="314"/>
        <end position="524"/>
    </location>
</feature>
<evidence type="ECO:0000259" key="8">
    <source>
        <dbReference type="PROSITE" id="PS51722"/>
    </source>
</evidence>
<dbReference type="InterPro" id="IPR027417">
    <property type="entry name" value="P-loop_NTPase"/>
</dbReference>
<feature type="compositionally biased region" description="Basic and acidic residues" evidence="7">
    <location>
        <begin position="158"/>
        <end position="175"/>
    </location>
</feature>
<dbReference type="InterPro" id="IPR044145">
    <property type="entry name" value="IF2_II"/>
</dbReference>
<dbReference type="Pfam" id="PF11987">
    <property type="entry name" value="IF-2"/>
    <property type="match status" value="1"/>
</dbReference>
<organism evidence="9 10">
    <name type="scientific">Pseudozyma flocculosa</name>
    <dbReference type="NCBI Taxonomy" id="84751"/>
    <lineage>
        <taxon>Eukaryota</taxon>
        <taxon>Fungi</taxon>
        <taxon>Dikarya</taxon>
        <taxon>Basidiomycota</taxon>
        <taxon>Ustilaginomycotina</taxon>
        <taxon>Ustilaginomycetes</taxon>
        <taxon>Ustilaginales</taxon>
        <taxon>Ustilaginaceae</taxon>
        <taxon>Pseudozyma</taxon>
    </lineage>
</organism>
<feature type="compositionally biased region" description="Basic and acidic residues" evidence="7">
    <location>
        <begin position="181"/>
        <end position="208"/>
    </location>
</feature>
<feature type="compositionally biased region" description="Low complexity" evidence="7">
    <location>
        <begin position="57"/>
        <end position="72"/>
    </location>
</feature>
<dbReference type="SUPFAM" id="SSF52156">
    <property type="entry name" value="Initiation factor IF2/eIF5b, domain 3"/>
    <property type="match status" value="1"/>
</dbReference>
<dbReference type="Gene3D" id="3.40.50.300">
    <property type="entry name" value="P-loop containing nucleotide triphosphate hydrolases"/>
    <property type="match status" value="1"/>
</dbReference>
<dbReference type="Pfam" id="PF22042">
    <property type="entry name" value="EF-G_D2"/>
    <property type="match status" value="1"/>
</dbReference>
<dbReference type="InterPro" id="IPR036925">
    <property type="entry name" value="TIF_IF2_dom3_sf"/>
</dbReference>
<evidence type="ECO:0000256" key="5">
    <source>
        <dbReference type="ARBA" id="ARBA00023134"/>
    </source>
</evidence>
<evidence type="ECO:0000256" key="3">
    <source>
        <dbReference type="ARBA" id="ARBA00022741"/>
    </source>
</evidence>
<keyword evidence="4" id="KW-0648">Protein biosynthesis</keyword>
<proteinExistence type="inferred from homology"/>
<name>A0A5C3F180_9BASI</name>
<dbReference type="AlphaFoldDB" id="A0A5C3F180"/>
<dbReference type="InterPro" id="IPR053905">
    <property type="entry name" value="EF-G-like_DII"/>
</dbReference>
<keyword evidence="10" id="KW-1185">Reference proteome</keyword>
<dbReference type="InterPro" id="IPR005225">
    <property type="entry name" value="Small_GTP-bd"/>
</dbReference>
<feature type="compositionally biased region" description="Low complexity" evidence="7">
    <location>
        <begin position="429"/>
        <end position="438"/>
    </location>
</feature>
<feature type="region of interest" description="Disordered" evidence="7">
    <location>
        <begin position="643"/>
        <end position="714"/>
    </location>
</feature>
<feature type="region of interest" description="Disordered" evidence="7">
    <location>
        <begin position="428"/>
        <end position="454"/>
    </location>
</feature>
<dbReference type="PROSITE" id="PS51722">
    <property type="entry name" value="G_TR_2"/>
    <property type="match status" value="1"/>
</dbReference>
<dbReference type="Gene3D" id="3.40.50.10050">
    <property type="entry name" value="Translation initiation factor IF- 2, domain 3"/>
    <property type="match status" value="1"/>
</dbReference>
<evidence type="ECO:0000313" key="9">
    <source>
        <dbReference type="EMBL" id="SPO37031.1"/>
    </source>
</evidence>
<dbReference type="FunFam" id="3.40.50.300:FF:000019">
    <property type="entry name" value="Translation initiation factor IF-2"/>
    <property type="match status" value="1"/>
</dbReference>
<dbReference type="GO" id="GO:0003924">
    <property type="term" value="F:GTPase activity"/>
    <property type="evidence" value="ECO:0007669"/>
    <property type="project" value="InterPro"/>
</dbReference>
<dbReference type="InterPro" id="IPR023115">
    <property type="entry name" value="TIF_IF2_dom3"/>
</dbReference>
<evidence type="ECO:0000256" key="7">
    <source>
        <dbReference type="SAM" id="MobiDB-lite"/>
    </source>
</evidence>
<dbReference type="Proteomes" id="UP000323386">
    <property type="component" value="Unassembled WGS sequence"/>
</dbReference>
<dbReference type="OrthoDB" id="361630at2759"/>
<dbReference type="GO" id="GO:0003743">
    <property type="term" value="F:translation initiation factor activity"/>
    <property type="evidence" value="ECO:0007669"/>
    <property type="project" value="UniProtKB-KW"/>
</dbReference>
<feature type="compositionally biased region" description="Low complexity" evidence="7">
    <location>
        <begin position="680"/>
        <end position="712"/>
    </location>
</feature>
<evidence type="ECO:0000256" key="6">
    <source>
        <dbReference type="ARBA" id="ARBA00025162"/>
    </source>
</evidence>
<dbReference type="PRINTS" id="PR00315">
    <property type="entry name" value="ELONGATNFCT"/>
</dbReference>
<dbReference type="PANTHER" id="PTHR43381">
    <property type="entry name" value="TRANSLATION INITIATION FACTOR IF-2-RELATED"/>
    <property type="match status" value="1"/>
</dbReference>
<dbReference type="SUPFAM" id="SSF52540">
    <property type="entry name" value="P-loop containing nucleoside triphosphate hydrolases"/>
    <property type="match status" value="1"/>
</dbReference>
<dbReference type="FunFam" id="2.40.30.10:FF:000008">
    <property type="entry name" value="Translation initiation factor IF-2"/>
    <property type="match status" value="1"/>
</dbReference>
<protein>
    <submittedName>
        <fullName evidence="9">Related to translation initiation factor IF-2, mitochondrial</fullName>
    </submittedName>
</protein>
<comment type="similarity">
    <text evidence="1">Belongs to the TRAFAC class translation factor GTPase superfamily. Classic translation factor GTPase family. IF-2 subfamily.</text>
</comment>
<feature type="region of interest" description="Disordered" evidence="7">
    <location>
        <begin position="20"/>
        <end position="228"/>
    </location>
</feature>
<dbReference type="GO" id="GO:0005525">
    <property type="term" value="F:GTP binding"/>
    <property type="evidence" value="ECO:0007669"/>
    <property type="project" value="UniProtKB-KW"/>
</dbReference>
<sequence length="944" mass="99369">MHSPPAAAYLMREKRAAPIPALAAQARAKQAASSATRTPTATEADRPTGTEAVRPLGISSGMEAAAAASAEGIEMDNSPRAPNDRRNQQRGPPVPRPRDWSRDRFALIPNFDAPPPVGRNGDGADAAIHGEPDSASTAGRDDAAVDDAEGAAAGSPSELRRPGAKDDGRSRGDRVSRKKGDRGSLLRDQDDQQRGGPRPKDREREKGAKRPAAASSSKPKAAAPASRPPREVFLPSVVTVSNLARQMNVKMRSLQRVMTESGMTDTRPDLILAFADAEMLAAEFNLTAVVNEEAAFDILPRDPASPDVYATLPLRPPVVTIMGHVDHGKTTLLDKLRSTAVAAGEAGGITQHIGAFSVPVKRAAGGSDAAAAAAADAVQTVTFLDTPGHAAFTAMRSRGAAVTDIVVLVVAADDGVMPQTREVIDLVQSLSSSSSSSPGSGGSGAGNMSSRRQQGSVQMVVALTKVDKPESDAERVKRELLSAGVELEELGGDIPCVEVSGKTGDGLDELEETLAALAEMADLRAERDGQPDGYVIESKVEKARGNVATVLVKRGCVRVGELLVAGTAWCKVRQILDSQNKPLKAAYPGDPVVVTGWRDLAQAGEEVVGAASEADIKRAVENRKRRLERLAMMKDVEVINEQRRARADEVEEKARREFEERKRRREERMAASLGIDSVLAESAPGSSGGSDEAAASSKSQADGAQDEAAAVDADGDEKAADYKTLNLIVKADFTGTVEAVVGAISSIGTSEAGVKIIASGVGPATEGDVAKAAALGGHVICFNVDIPKPISALAARSHPPVVLHSDSVIYRLMDYVSSQVAALLPPEFEQRVTGEAVVSQLFNFSISSKVTRTVAGCKVTNGTVSRSNMVRILRGGGGGAGGDGEEGERKEIWRGRLDQMKHGKKDVVEMRKGTECGLSFVGFQGFKEGDVVQSFYEVEVPRKL</sequence>
<dbReference type="Gene3D" id="2.40.30.10">
    <property type="entry name" value="Translation factors"/>
    <property type="match status" value="2"/>
</dbReference>
<evidence type="ECO:0000256" key="2">
    <source>
        <dbReference type="ARBA" id="ARBA00022540"/>
    </source>
</evidence>
<dbReference type="EMBL" id="OOIP01000005">
    <property type="protein sequence ID" value="SPO37031.1"/>
    <property type="molecule type" value="Genomic_DNA"/>
</dbReference>
<accession>A0A5C3F180</accession>
<keyword evidence="2 9" id="KW-0396">Initiation factor</keyword>
<dbReference type="InterPro" id="IPR015760">
    <property type="entry name" value="TIF_IF2"/>
</dbReference>
<evidence type="ECO:0000256" key="4">
    <source>
        <dbReference type="ARBA" id="ARBA00022917"/>
    </source>
</evidence>
<feature type="compositionally biased region" description="Basic and acidic residues" evidence="7">
    <location>
        <begin position="96"/>
        <end position="105"/>
    </location>
</feature>
<reference evidence="9 10" key="1">
    <citation type="submission" date="2018-03" db="EMBL/GenBank/DDBJ databases">
        <authorList>
            <person name="Guldener U."/>
        </authorList>
    </citation>
    <scope>NUCLEOTIDE SEQUENCE [LARGE SCALE GENOMIC DNA]</scope>
    <source>
        <strain evidence="9 10">DAOM196992</strain>
    </source>
</reference>
<dbReference type="NCBIfam" id="TIGR00231">
    <property type="entry name" value="small_GTP"/>
    <property type="match status" value="1"/>
</dbReference>
<dbReference type="GO" id="GO:0005737">
    <property type="term" value="C:cytoplasm"/>
    <property type="evidence" value="ECO:0007669"/>
    <property type="project" value="TreeGrafter"/>
</dbReference>
<dbReference type="InterPro" id="IPR009000">
    <property type="entry name" value="Transl_B-barrel_sf"/>
</dbReference>
<feature type="compositionally biased region" description="Basic and acidic residues" evidence="7">
    <location>
        <begin position="643"/>
        <end position="669"/>
    </location>
</feature>
<dbReference type="PANTHER" id="PTHR43381:SF20">
    <property type="entry name" value="TRANSLATION INITIATION FACTOR IF-2, MITOCHONDRIAL"/>
    <property type="match status" value="1"/>
</dbReference>
<dbReference type="FunFam" id="3.40.50.10050:FF:000001">
    <property type="entry name" value="Translation initiation factor IF-2"/>
    <property type="match status" value="1"/>
</dbReference>
<dbReference type="CDD" id="cd01887">
    <property type="entry name" value="IF2_eIF5B"/>
    <property type="match status" value="1"/>
</dbReference>
<keyword evidence="3" id="KW-0547">Nucleotide-binding</keyword>
<feature type="compositionally biased region" description="Low complexity" evidence="7">
    <location>
        <begin position="20"/>
        <end position="42"/>
    </location>
</feature>
<comment type="function">
    <text evidence="6">One of the essential components for the initiation of protein synthesis. Protects formylmethionyl-tRNA from spontaneous hydrolysis and promotes its binding to the 30S ribosomal subunits. Also involved in the hydrolysis of GTP during the formation of the 70S ribosomal complex.</text>
</comment>
<feature type="compositionally biased region" description="Low complexity" evidence="7">
    <location>
        <begin position="210"/>
        <end position="225"/>
    </location>
</feature>
<evidence type="ECO:0000256" key="1">
    <source>
        <dbReference type="ARBA" id="ARBA00007733"/>
    </source>
</evidence>
<dbReference type="Pfam" id="PF00009">
    <property type="entry name" value="GTP_EFTU"/>
    <property type="match status" value="1"/>
</dbReference>
<dbReference type="SUPFAM" id="SSF50447">
    <property type="entry name" value="Translation proteins"/>
    <property type="match status" value="2"/>
</dbReference>